<dbReference type="GeneID" id="89510078"/>
<organism evidence="2 3">
    <name type="scientific">Butyrivibrio fibrisolvens DSM 3071</name>
    <dbReference type="NCBI Taxonomy" id="1121131"/>
    <lineage>
        <taxon>Bacteria</taxon>
        <taxon>Bacillati</taxon>
        <taxon>Bacillota</taxon>
        <taxon>Clostridia</taxon>
        <taxon>Lachnospirales</taxon>
        <taxon>Lachnospiraceae</taxon>
        <taxon>Butyrivibrio</taxon>
    </lineage>
</organism>
<reference evidence="3" key="1">
    <citation type="submission" date="2016-11" db="EMBL/GenBank/DDBJ databases">
        <authorList>
            <person name="Varghese N."/>
            <person name="Submissions S."/>
        </authorList>
    </citation>
    <scope>NUCLEOTIDE SEQUENCE [LARGE SCALE GENOMIC DNA]</scope>
    <source>
        <strain evidence="3">DSM 3071</strain>
    </source>
</reference>
<keyword evidence="3" id="KW-1185">Reference proteome</keyword>
<gene>
    <name evidence="2" type="ORF">SAMN02745229_01011</name>
</gene>
<dbReference type="Proteomes" id="UP000184278">
    <property type="component" value="Unassembled WGS sequence"/>
</dbReference>
<name>A0A1M5WD34_BUTFI</name>
<dbReference type="PANTHER" id="PTHR12110">
    <property type="entry name" value="HYDROXYPYRUVATE ISOMERASE"/>
    <property type="match status" value="1"/>
</dbReference>
<dbReference type="GO" id="GO:0016853">
    <property type="term" value="F:isomerase activity"/>
    <property type="evidence" value="ECO:0007669"/>
    <property type="project" value="UniProtKB-KW"/>
</dbReference>
<sequence length="287" mass="32310">MNSYEKITGFADEIAQELDTQIESVKKLGIKYIEMRGVDGDNLIFHTDDKVKEIKNKLDDAGIKLSALGSPLGKIGIEDPFEPHFEQFKRACEIANMMDTKNIRMFSFYVADDKRREFRDEVFERMGRFVDYAKKSDVVLLHENEKGIYGEKAPECRELMDEFACDNFCAIFDFANFVQAGQDTLEAYELLKDFIVYMHIKDARNGSGIVVPAGFGDGNVEEILGKLFSSGFNGFLSLEPHLFDFKGFDGLERGNKTPIASSGAVLSGFEGFALAHESLIKILNKIK</sequence>
<proteinExistence type="predicted"/>
<keyword evidence="2" id="KW-0413">Isomerase</keyword>
<evidence type="ECO:0000259" key="1">
    <source>
        <dbReference type="Pfam" id="PF01261"/>
    </source>
</evidence>
<dbReference type="RefSeq" id="WP_073386000.1">
    <property type="nucleotide sequence ID" value="NZ_FQXK01000007.1"/>
</dbReference>
<evidence type="ECO:0000313" key="2">
    <source>
        <dbReference type="EMBL" id="SHH85416.1"/>
    </source>
</evidence>
<dbReference type="InterPro" id="IPR050312">
    <property type="entry name" value="IolE/XylAMocC-like"/>
</dbReference>
<feature type="domain" description="Xylose isomerase-like TIM barrel" evidence="1">
    <location>
        <begin position="23"/>
        <end position="241"/>
    </location>
</feature>
<dbReference type="Gene3D" id="3.20.20.150">
    <property type="entry name" value="Divalent-metal-dependent TIM barrel enzymes"/>
    <property type="match status" value="1"/>
</dbReference>
<protein>
    <submittedName>
        <fullName evidence="2">Sugar phosphate isomerase/epimerase</fullName>
    </submittedName>
</protein>
<evidence type="ECO:0000313" key="3">
    <source>
        <dbReference type="Proteomes" id="UP000184278"/>
    </source>
</evidence>
<dbReference type="PANTHER" id="PTHR12110:SF53">
    <property type="entry name" value="BLR5974 PROTEIN"/>
    <property type="match status" value="1"/>
</dbReference>
<dbReference type="InterPro" id="IPR036237">
    <property type="entry name" value="Xyl_isomerase-like_sf"/>
</dbReference>
<dbReference type="InterPro" id="IPR013022">
    <property type="entry name" value="Xyl_isomerase-like_TIM-brl"/>
</dbReference>
<dbReference type="AlphaFoldDB" id="A0A1M5WD34"/>
<dbReference type="STRING" id="1121131.SAMN02745229_01011"/>
<dbReference type="SUPFAM" id="SSF51658">
    <property type="entry name" value="Xylose isomerase-like"/>
    <property type="match status" value="1"/>
</dbReference>
<dbReference type="EMBL" id="FQXK01000007">
    <property type="protein sequence ID" value="SHH85416.1"/>
    <property type="molecule type" value="Genomic_DNA"/>
</dbReference>
<dbReference type="Pfam" id="PF01261">
    <property type="entry name" value="AP_endonuc_2"/>
    <property type="match status" value="1"/>
</dbReference>
<dbReference type="OrthoDB" id="9815124at2"/>
<accession>A0A1M5WD34</accession>